<feature type="domain" description="Cation efflux protein transmembrane" evidence="10">
    <location>
        <begin position="23"/>
        <end position="208"/>
    </location>
</feature>
<reference evidence="12" key="1">
    <citation type="submission" date="2021-02" db="EMBL/GenBank/DDBJ databases">
        <title>Thiocyanate and organic carbon inputs drive convergent selection for specific autotrophic Afipia and Thiobacillus strains within complex microbiomes.</title>
        <authorList>
            <person name="Huddy R.J."/>
            <person name="Sachdeva R."/>
            <person name="Kadzinga F."/>
            <person name="Kantor R.S."/>
            <person name="Harrison S.T.L."/>
            <person name="Banfield J.F."/>
        </authorList>
    </citation>
    <scope>NUCLEOTIDE SEQUENCE</scope>
    <source>
        <strain evidence="12">SCN18_13_7_16_R3_B_64_19</strain>
    </source>
</reference>
<organism evidence="12 13">
    <name type="scientific">Thiomonas arsenitoxydans (strain DSM 22701 / CIP 110005 / 3As)</name>
    <dbReference type="NCBI Taxonomy" id="426114"/>
    <lineage>
        <taxon>Bacteria</taxon>
        <taxon>Pseudomonadati</taxon>
        <taxon>Pseudomonadota</taxon>
        <taxon>Betaproteobacteria</taxon>
        <taxon>Burkholderiales</taxon>
        <taxon>Thiomonas</taxon>
    </lineage>
</organism>
<dbReference type="PANTHER" id="PTHR11562">
    <property type="entry name" value="CATION EFFLUX PROTEIN/ ZINC TRANSPORTER"/>
    <property type="match status" value="1"/>
</dbReference>
<dbReference type="NCBIfam" id="TIGR01297">
    <property type="entry name" value="CDF"/>
    <property type="match status" value="1"/>
</dbReference>
<evidence type="ECO:0000256" key="9">
    <source>
        <dbReference type="SAM" id="Phobius"/>
    </source>
</evidence>
<evidence type="ECO:0000256" key="3">
    <source>
        <dbReference type="ARBA" id="ARBA00022448"/>
    </source>
</evidence>
<keyword evidence="6 9" id="KW-1133">Transmembrane helix</keyword>
<keyword evidence="3" id="KW-0813">Transport</keyword>
<comment type="subcellular location">
    <subcellularLocation>
        <location evidence="1">Membrane</location>
        <topology evidence="1">Multi-pass membrane protein</topology>
    </subcellularLocation>
</comment>
<dbReference type="Proteomes" id="UP000664800">
    <property type="component" value="Unassembled WGS sequence"/>
</dbReference>
<evidence type="ECO:0000313" key="12">
    <source>
        <dbReference type="EMBL" id="MBN8744860.1"/>
    </source>
</evidence>
<dbReference type="AlphaFoldDB" id="A0A8I1SUQ4"/>
<dbReference type="InterPro" id="IPR027469">
    <property type="entry name" value="Cation_efflux_TMD_sf"/>
</dbReference>
<protein>
    <submittedName>
        <fullName evidence="12">Cation transporter</fullName>
    </submittedName>
</protein>
<feature type="transmembrane region" description="Helical" evidence="9">
    <location>
        <begin position="186"/>
        <end position="203"/>
    </location>
</feature>
<dbReference type="InterPro" id="IPR050681">
    <property type="entry name" value="CDF/SLC30A"/>
</dbReference>
<dbReference type="GO" id="GO:0005385">
    <property type="term" value="F:zinc ion transmembrane transporter activity"/>
    <property type="evidence" value="ECO:0007669"/>
    <property type="project" value="TreeGrafter"/>
</dbReference>
<comment type="caution">
    <text evidence="12">The sequence shown here is derived from an EMBL/GenBank/DDBJ whole genome shotgun (WGS) entry which is preliminary data.</text>
</comment>
<keyword evidence="5" id="KW-0862">Zinc</keyword>
<evidence type="ECO:0000256" key="7">
    <source>
        <dbReference type="ARBA" id="ARBA00023065"/>
    </source>
</evidence>
<dbReference type="InterPro" id="IPR002524">
    <property type="entry name" value="Cation_efflux"/>
</dbReference>
<accession>A0A8I1SUQ4</accession>
<evidence type="ECO:0000313" key="13">
    <source>
        <dbReference type="Proteomes" id="UP000664800"/>
    </source>
</evidence>
<evidence type="ECO:0000259" key="11">
    <source>
        <dbReference type="Pfam" id="PF16916"/>
    </source>
</evidence>
<evidence type="ECO:0000256" key="6">
    <source>
        <dbReference type="ARBA" id="ARBA00022989"/>
    </source>
</evidence>
<dbReference type="RefSeq" id="WP_276730957.1">
    <property type="nucleotide sequence ID" value="NZ_JAFKMR010000021.1"/>
</dbReference>
<feature type="transmembrane region" description="Helical" evidence="9">
    <location>
        <begin position="20"/>
        <end position="37"/>
    </location>
</feature>
<dbReference type="Gene3D" id="1.20.1510.10">
    <property type="entry name" value="Cation efflux protein transmembrane domain"/>
    <property type="match status" value="1"/>
</dbReference>
<keyword evidence="4 9" id="KW-0812">Transmembrane</keyword>
<dbReference type="SUPFAM" id="SSF161111">
    <property type="entry name" value="Cation efflux protein transmembrane domain-like"/>
    <property type="match status" value="1"/>
</dbReference>
<feature type="transmembrane region" description="Helical" evidence="9">
    <location>
        <begin position="121"/>
        <end position="142"/>
    </location>
</feature>
<evidence type="ECO:0000256" key="4">
    <source>
        <dbReference type="ARBA" id="ARBA00022692"/>
    </source>
</evidence>
<evidence type="ECO:0000256" key="5">
    <source>
        <dbReference type="ARBA" id="ARBA00022906"/>
    </source>
</evidence>
<proteinExistence type="inferred from homology"/>
<name>A0A8I1SUQ4_THIA3</name>
<dbReference type="PANTHER" id="PTHR11562:SF17">
    <property type="entry name" value="RE54080P-RELATED"/>
    <property type="match status" value="1"/>
</dbReference>
<feature type="transmembrane region" description="Helical" evidence="9">
    <location>
        <begin position="154"/>
        <end position="180"/>
    </location>
</feature>
<keyword evidence="5" id="KW-0864">Zinc transport</keyword>
<evidence type="ECO:0000256" key="2">
    <source>
        <dbReference type="ARBA" id="ARBA00008873"/>
    </source>
</evidence>
<keyword evidence="8 9" id="KW-0472">Membrane</keyword>
<feature type="domain" description="Cation efflux protein cytoplasmic" evidence="11">
    <location>
        <begin position="215"/>
        <end position="289"/>
    </location>
</feature>
<comment type="similarity">
    <text evidence="2">Belongs to the cation diffusion facilitator (CDF) transporter (TC 2.A.4) family. SLC30A subfamily.</text>
</comment>
<dbReference type="SUPFAM" id="SSF160240">
    <property type="entry name" value="Cation efflux protein cytoplasmic domain-like"/>
    <property type="match status" value="1"/>
</dbReference>
<gene>
    <name evidence="12" type="ORF">J0I24_11210</name>
</gene>
<dbReference type="Pfam" id="PF16916">
    <property type="entry name" value="ZT_dimer"/>
    <property type="match status" value="1"/>
</dbReference>
<dbReference type="InterPro" id="IPR036837">
    <property type="entry name" value="Cation_efflux_CTD_sf"/>
</dbReference>
<dbReference type="EMBL" id="JAFKMR010000021">
    <property type="protein sequence ID" value="MBN8744860.1"/>
    <property type="molecule type" value="Genomic_DNA"/>
</dbReference>
<dbReference type="InterPro" id="IPR027470">
    <property type="entry name" value="Cation_efflux_CTD"/>
</dbReference>
<evidence type="ECO:0000256" key="8">
    <source>
        <dbReference type="ARBA" id="ARBA00023136"/>
    </source>
</evidence>
<evidence type="ECO:0000256" key="1">
    <source>
        <dbReference type="ARBA" id="ARBA00004141"/>
    </source>
</evidence>
<sequence>MSRDHAHAHHDLPQDFGARFALGIGLNIAFVVIEAFYGWRAGSLALLADAGHNLGDVGGLALGWAGLAAGRLHASDRHTYGWQRASILASFLNAVLLLVLMGGLALEAFQRLTHPGRVDEWPVLIVAAVGILINGATAWLFASGAQSDLNLRGAFLHMAADALVSLGVVISAVVVLATGWMWLDPAISLVIVAVVVWGTWSLFSQSLHLMFDGVPREVDLPAVRGRLLGLEGVLALHDLHVWALSTSKVSLTAHLVVRQGVDSAVLLARAEHMLHDAFDITHVTLQLETEAFAAHCALAAAASACPGSAAPGPA</sequence>
<feature type="transmembrane region" description="Helical" evidence="9">
    <location>
        <begin position="57"/>
        <end position="74"/>
    </location>
</feature>
<evidence type="ECO:0000259" key="10">
    <source>
        <dbReference type="Pfam" id="PF01545"/>
    </source>
</evidence>
<feature type="transmembrane region" description="Helical" evidence="9">
    <location>
        <begin position="86"/>
        <end position="109"/>
    </location>
</feature>
<dbReference type="Pfam" id="PF01545">
    <property type="entry name" value="Cation_efflux"/>
    <property type="match status" value="1"/>
</dbReference>
<keyword evidence="7" id="KW-0406">Ion transport</keyword>
<dbReference type="InterPro" id="IPR058533">
    <property type="entry name" value="Cation_efflux_TM"/>
</dbReference>
<dbReference type="GO" id="GO:0005886">
    <property type="term" value="C:plasma membrane"/>
    <property type="evidence" value="ECO:0007669"/>
    <property type="project" value="TreeGrafter"/>
</dbReference>